<dbReference type="GO" id="GO:0004252">
    <property type="term" value="F:serine-type endopeptidase activity"/>
    <property type="evidence" value="ECO:0007669"/>
    <property type="project" value="InterPro"/>
</dbReference>
<dbReference type="SMART" id="SM00020">
    <property type="entry name" value="Tryp_SPc"/>
    <property type="match status" value="1"/>
</dbReference>
<dbReference type="AlphaFoldDB" id="Q8NPE2"/>
<keyword evidence="3" id="KW-0732">Signal</keyword>
<protein>
    <submittedName>
        <fullName evidence="5">Predicted membrane-associated Zn-dependent proteases 1</fullName>
        <ecNumber evidence="5">3.4.21.-</ecNumber>
    </submittedName>
</protein>
<dbReference type="PROSITE" id="PS50240">
    <property type="entry name" value="TRYPSIN_DOM"/>
    <property type="match status" value="1"/>
</dbReference>
<keyword evidence="1" id="KW-1015">Disulfide bond</keyword>
<dbReference type="InterPro" id="IPR009003">
    <property type="entry name" value="Peptidase_S1_PA"/>
</dbReference>
<feature type="compositionally biased region" description="Acidic residues" evidence="2">
    <location>
        <begin position="250"/>
        <end position="264"/>
    </location>
</feature>
<dbReference type="Proteomes" id="UP000000582">
    <property type="component" value="Chromosome"/>
</dbReference>
<evidence type="ECO:0000259" key="4">
    <source>
        <dbReference type="PROSITE" id="PS50240"/>
    </source>
</evidence>
<keyword evidence="5" id="KW-0378">Hydrolase</keyword>
<dbReference type="InterPro" id="IPR001254">
    <property type="entry name" value="Trypsin_dom"/>
</dbReference>
<dbReference type="PATRIC" id="fig|196627.13.peg.1807"/>
<name>Q8NPE2_CORGL</name>
<dbReference type="BioCyc" id="CORYNE:G18NG-11463-MONOMER"/>
<accession>Q8NPE2</accession>
<gene>
    <name evidence="5" type="ordered locus">Cgl1871</name>
</gene>
<dbReference type="PANTHER" id="PTHR24276">
    <property type="entry name" value="POLYSERASE-RELATED"/>
    <property type="match status" value="1"/>
</dbReference>
<proteinExistence type="predicted"/>
<feature type="compositionally biased region" description="Polar residues" evidence="2">
    <location>
        <begin position="270"/>
        <end position="290"/>
    </location>
</feature>
<dbReference type="KEGG" id="cgl:Cgl1871"/>
<dbReference type="EMBL" id="BA000036">
    <property type="protein sequence ID" value="BAB99264.1"/>
    <property type="molecule type" value="Genomic_DNA"/>
</dbReference>
<sequence>MKNRKKIMSTLTTVCAVLGIVAAHPFHASAVIGGSVPSTDSVANAVAKIGPGALNCSGVMISPSWALTARHCVDDINILGDIDTITPITPGIHRNEGNYMGEVYRAPSGDLALININGVHKGTIAQLPTQEYPLGTAAQSVGFGGGGVNIRTAESVNMILTDIYSVRSGKFHHGVGRSHYLLFDYDSAETGRIHKGDSGGPIFIGDEVVGIMSHGTINKNDGSFDDESGADVFASLEWILDTTGITVTDTAEDNNDNSDNDDVDSKEGPASNTSLVLTDNGPSRIGSNTSSALIGLSSEALFSS</sequence>
<dbReference type="OrthoDB" id="9815928at2"/>
<feature type="domain" description="Peptidase S1" evidence="4">
    <location>
        <begin position="31"/>
        <end position="244"/>
    </location>
</feature>
<feature type="region of interest" description="Disordered" evidence="2">
    <location>
        <begin position="248"/>
        <end position="290"/>
    </location>
</feature>
<dbReference type="Pfam" id="PF00089">
    <property type="entry name" value="Trypsin"/>
    <property type="match status" value="1"/>
</dbReference>
<evidence type="ECO:0000313" key="5">
    <source>
        <dbReference type="EMBL" id="BAB99264.1"/>
    </source>
</evidence>
<dbReference type="SUPFAM" id="SSF50494">
    <property type="entry name" value="Trypsin-like serine proteases"/>
    <property type="match status" value="1"/>
</dbReference>
<feature type="signal peptide" evidence="3">
    <location>
        <begin position="1"/>
        <end position="30"/>
    </location>
</feature>
<evidence type="ECO:0000313" key="6">
    <source>
        <dbReference type="Proteomes" id="UP000000582"/>
    </source>
</evidence>
<evidence type="ECO:0000256" key="1">
    <source>
        <dbReference type="ARBA" id="ARBA00023157"/>
    </source>
</evidence>
<dbReference type="PANTHER" id="PTHR24276:SF91">
    <property type="entry name" value="AT26814P-RELATED"/>
    <property type="match status" value="1"/>
</dbReference>
<dbReference type="GO" id="GO:0006508">
    <property type="term" value="P:proteolysis"/>
    <property type="evidence" value="ECO:0007669"/>
    <property type="project" value="UniProtKB-KW"/>
</dbReference>
<evidence type="ECO:0000256" key="3">
    <source>
        <dbReference type="SAM" id="SignalP"/>
    </source>
</evidence>
<dbReference type="EC" id="3.4.21.-" evidence="5"/>
<reference evidence="6" key="1">
    <citation type="journal article" date="2003" name="Appl. Microbiol. Biotechnol.">
        <title>The Corynebacterium glutamicum genome: features and impacts on biotechnological processes.</title>
        <authorList>
            <person name="Ikeda M."/>
            <person name="Nakagawa S."/>
        </authorList>
    </citation>
    <scope>NUCLEOTIDE SEQUENCE [LARGE SCALE GENOMIC DNA]</scope>
    <source>
        <strain evidence="6">ATCC 13032 / DSM 20300 / BCRC 11384 / JCM 1318 / LMG 3730 / NCIMB 10025</strain>
    </source>
</reference>
<organism evidence="5 6">
    <name type="scientific">Corynebacterium glutamicum (strain ATCC 13032 / DSM 20300 / JCM 1318 / BCRC 11384 / CCUG 27702 / LMG 3730 / NBRC 12168 / NCIMB 10025 / NRRL B-2784 / 534)</name>
    <dbReference type="NCBI Taxonomy" id="196627"/>
    <lineage>
        <taxon>Bacteria</taxon>
        <taxon>Bacillati</taxon>
        <taxon>Actinomycetota</taxon>
        <taxon>Actinomycetes</taxon>
        <taxon>Mycobacteriales</taxon>
        <taxon>Corynebacteriaceae</taxon>
        <taxon>Corynebacterium</taxon>
    </lineage>
</organism>
<dbReference type="HOGENOM" id="CLU_091277_0_0_11"/>
<dbReference type="InterPro" id="IPR043504">
    <property type="entry name" value="Peptidase_S1_PA_chymotrypsin"/>
</dbReference>
<keyword evidence="6" id="KW-1185">Reference proteome</keyword>
<feature type="chain" id="PRO_5004311963" evidence="3">
    <location>
        <begin position="31"/>
        <end position="304"/>
    </location>
</feature>
<dbReference type="InterPro" id="IPR050430">
    <property type="entry name" value="Peptidase_S1"/>
</dbReference>
<evidence type="ECO:0000256" key="2">
    <source>
        <dbReference type="SAM" id="MobiDB-lite"/>
    </source>
</evidence>
<keyword evidence="5" id="KW-0645">Protease</keyword>
<dbReference type="Gene3D" id="2.40.10.10">
    <property type="entry name" value="Trypsin-like serine proteases"/>
    <property type="match status" value="2"/>
</dbReference>